<feature type="signal peptide" evidence="9">
    <location>
        <begin position="1"/>
        <end position="18"/>
    </location>
</feature>
<feature type="transmembrane region" description="Helical" evidence="8">
    <location>
        <begin position="339"/>
        <end position="363"/>
    </location>
</feature>
<evidence type="ECO:0000256" key="5">
    <source>
        <dbReference type="ARBA" id="ARBA00023136"/>
    </source>
</evidence>
<evidence type="ECO:0000256" key="6">
    <source>
        <dbReference type="ARBA" id="ARBA00023170"/>
    </source>
</evidence>
<dbReference type="CTD" id="8230929"/>
<sequence>MHWQLILKFVFLIKISSGSLTPFSFSNGLSELVEQIIIKNFNNNRCITFITDNFYESISLPYNQSLFIIYLKKNENLENMLMTNSFEQGCGGFIIQVKKSCARFLIERLVAAKKKSVCCRYNNQKYIFLPNQYEDVNLDLVNLPYMYFFPNIAFISFLLNNESGNHFSIYGSTYFNNYKYKILKVTSEILDYWSFRDGFKYGTNLFPDRIKNVMGYKFFFASLNYSPFGLIINENNKTVFDGFETRIAGLFVEIINGTWDGLSHDTWGEVLPNGTGTGILRSIMDRKAEFGYSGIYQWFCTDVDCSFPYYQSGVTCLVPRPELVSEWLTIVLPFRLNTWIALVFVYILNIIFFLFSLSAWNCLTGSSIFKKIGRNINDSFFTIFRIQMEQIPKMTTLNNATVVYLKFAILYSFFMAVFWRGGISSILTVPRYEKPIDTALDLVNKWPKIRWGGNSNLWVHSIKRSTDPTLIQIVNKFVSLDDDTLKKKTETKDFGFFIEELPHGHFGHNEYINEDGMKYLRLMKEKIYKAFGVIILPRGSPFTEKLDLWLLRMFDTGIVHKTENQVVVERAKNRLQNMIGSSNEKKTGSVTLALRHIRGPLYIYFFGIIIANVLNRGPHEDLSINLRVHKRDNGKKKNCTKYIDLIKWLNNCMQLDLLRSCAIHCVHKSYKIVLKLVTLICCYSSPMVT</sequence>
<dbReference type="InterPro" id="IPR052192">
    <property type="entry name" value="Insect_Ionotropic_Sensory_Rcpt"/>
</dbReference>
<dbReference type="EMBL" id="DS235802">
    <property type="protein sequence ID" value="EEB17250.1"/>
    <property type="molecule type" value="Genomic_DNA"/>
</dbReference>
<dbReference type="HOGENOM" id="CLU_025015_0_0_1"/>
<feature type="chain" id="PRO_5014570228" evidence="9">
    <location>
        <begin position="19"/>
        <end position="689"/>
    </location>
</feature>
<dbReference type="Gene3D" id="3.40.190.10">
    <property type="entry name" value="Periplasmic binding protein-like II"/>
    <property type="match status" value="1"/>
</dbReference>
<reference evidence="10" key="2">
    <citation type="submission" date="2007-04" db="EMBL/GenBank/DDBJ databases">
        <title>The genome of the human body louse.</title>
        <authorList>
            <consortium name="The Human Body Louse Genome Consortium"/>
            <person name="Kirkness E."/>
            <person name="Walenz B."/>
            <person name="Hass B."/>
            <person name="Bruggner R."/>
            <person name="Strausberg R."/>
        </authorList>
    </citation>
    <scope>NUCLEOTIDE SEQUENCE</scope>
    <source>
        <strain evidence="10">USDA</strain>
    </source>
</reference>
<organism>
    <name type="scientific">Pediculus humanus subsp. corporis</name>
    <name type="common">Body louse</name>
    <dbReference type="NCBI Taxonomy" id="121224"/>
    <lineage>
        <taxon>Eukaryota</taxon>
        <taxon>Metazoa</taxon>
        <taxon>Ecdysozoa</taxon>
        <taxon>Arthropoda</taxon>
        <taxon>Hexapoda</taxon>
        <taxon>Insecta</taxon>
        <taxon>Pterygota</taxon>
        <taxon>Neoptera</taxon>
        <taxon>Paraneoptera</taxon>
        <taxon>Psocodea</taxon>
        <taxon>Troctomorpha</taxon>
        <taxon>Phthiraptera</taxon>
        <taxon>Anoplura</taxon>
        <taxon>Pediculidae</taxon>
        <taxon>Pediculus</taxon>
    </lineage>
</organism>
<dbReference type="EMBL" id="AAZO01005574">
    <property type="status" value="NOT_ANNOTATED_CDS"/>
    <property type="molecule type" value="Genomic_DNA"/>
</dbReference>
<proteinExistence type="predicted"/>
<keyword evidence="12" id="KW-1185">Reference proteome</keyword>
<dbReference type="GO" id="GO:0005886">
    <property type="term" value="C:plasma membrane"/>
    <property type="evidence" value="ECO:0007669"/>
    <property type="project" value="UniProtKB-SubCell"/>
</dbReference>
<evidence type="ECO:0000313" key="12">
    <source>
        <dbReference type="Proteomes" id="UP000009046"/>
    </source>
</evidence>
<keyword evidence="6" id="KW-0675">Receptor</keyword>
<dbReference type="PANTHER" id="PTHR42643:SF40">
    <property type="entry name" value="IONOTROPIC RECEPTOR 41A-RELATED"/>
    <property type="match status" value="1"/>
</dbReference>
<reference evidence="11" key="3">
    <citation type="submission" date="2020-05" db="UniProtKB">
        <authorList>
            <consortium name="EnsemblMetazoa"/>
        </authorList>
    </citation>
    <scope>IDENTIFICATION</scope>
    <source>
        <strain evidence="11">USDA</strain>
    </source>
</reference>
<dbReference type="KEGG" id="phu:Phum_PHUM458530"/>
<dbReference type="AlphaFoldDB" id="E0VV44"/>
<evidence type="ECO:0000256" key="7">
    <source>
        <dbReference type="ARBA" id="ARBA00023180"/>
    </source>
</evidence>
<name>E0VV44_PEDHC</name>
<keyword evidence="3 8" id="KW-0812">Transmembrane</keyword>
<evidence type="ECO:0000256" key="8">
    <source>
        <dbReference type="SAM" id="Phobius"/>
    </source>
</evidence>
<evidence type="ECO:0000313" key="11">
    <source>
        <dbReference type="EnsemblMetazoa" id="PHUM458530-PA"/>
    </source>
</evidence>
<keyword evidence="2" id="KW-1003">Cell membrane</keyword>
<evidence type="ECO:0000256" key="1">
    <source>
        <dbReference type="ARBA" id="ARBA00004651"/>
    </source>
</evidence>
<dbReference type="eggNOG" id="ENOG502S0WT">
    <property type="taxonomic scope" value="Eukaryota"/>
</dbReference>
<evidence type="ECO:0000313" key="10">
    <source>
        <dbReference type="EMBL" id="EEB17250.1"/>
    </source>
</evidence>
<evidence type="ECO:0000256" key="4">
    <source>
        <dbReference type="ARBA" id="ARBA00022989"/>
    </source>
</evidence>
<keyword evidence="9" id="KW-0732">Signal</keyword>
<dbReference type="SUPFAM" id="SSF53850">
    <property type="entry name" value="Periplasmic binding protein-like II"/>
    <property type="match status" value="1"/>
</dbReference>
<dbReference type="Proteomes" id="UP000009046">
    <property type="component" value="Unassembled WGS sequence"/>
</dbReference>
<dbReference type="OrthoDB" id="8182981at2759"/>
<dbReference type="InParanoid" id="E0VV44"/>
<dbReference type="RefSeq" id="XP_002429988.1">
    <property type="nucleotide sequence ID" value="XM_002429943.1"/>
</dbReference>
<evidence type="ECO:0000256" key="3">
    <source>
        <dbReference type="ARBA" id="ARBA00022692"/>
    </source>
</evidence>
<comment type="subcellular location">
    <subcellularLocation>
        <location evidence="1">Cell membrane</location>
        <topology evidence="1">Multi-pass membrane protein</topology>
    </subcellularLocation>
</comment>
<dbReference type="EnsemblMetazoa" id="PHUM458530-RA">
    <property type="protein sequence ID" value="PHUM458530-PA"/>
    <property type="gene ID" value="PHUM458530"/>
</dbReference>
<evidence type="ECO:0000256" key="9">
    <source>
        <dbReference type="SAM" id="SignalP"/>
    </source>
</evidence>
<reference evidence="10" key="1">
    <citation type="submission" date="2007-04" db="EMBL/GenBank/DDBJ databases">
        <title>Annotation of Pediculus humanus corporis strain USDA.</title>
        <authorList>
            <person name="Kirkness E."/>
            <person name="Hannick L."/>
            <person name="Hass B."/>
            <person name="Bruggner R."/>
            <person name="Lawson D."/>
            <person name="Bidwell S."/>
            <person name="Joardar V."/>
            <person name="Caler E."/>
            <person name="Walenz B."/>
            <person name="Inman J."/>
            <person name="Schobel S."/>
            <person name="Galinsky K."/>
            <person name="Amedeo P."/>
            <person name="Strausberg R."/>
        </authorList>
    </citation>
    <scope>NUCLEOTIDE SEQUENCE</scope>
    <source>
        <strain evidence="10">USDA</strain>
    </source>
</reference>
<dbReference type="GeneID" id="8230929"/>
<feature type="transmembrane region" description="Helical" evidence="8">
    <location>
        <begin position="403"/>
        <end position="422"/>
    </location>
</feature>
<dbReference type="VEuPathDB" id="VectorBase:PHUM458530"/>
<dbReference type="OMA" id="MIWGASH"/>
<keyword evidence="5 8" id="KW-0472">Membrane</keyword>
<protein>
    <submittedName>
        <fullName evidence="10 11">Uncharacterized protein</fullName>
    </submittedName>
</protein>
<keyword evidence="7" id="KW-0325">Glycoprotein</keyword>
<gene>
    <name evidence="11" type="primary">8230929</name>
    <name evidence="10" type="ORF">Phum_PHUM458530</name>
</gene>
<dbReference type="FunCoup" id="E0VV44">
    <property type="interactions" value="12"/>
</dbReference>
<dbReference type="PANTHER" id="PTHR42643">
    <property type="entry name" value="IONOTROPIC RECEPTOR 20A-RELATED"/>
    <property type="match status" value="1"/>
</dbReference>
<keyword evidence="4 8" id="KW-1133">Transmembrane helix</keyword>
<evidence type="ECO:0000256" key="2">
    <source>
        <dbReference type="ARBA" id="ARBA00022475"/>
    </source>
</evidence>
<accession>E0VV44</accession>